<dbReference type="SUPFAM" id="SSF56322">
    <property type="entry name" value="ADC synthase"/>
    <property type="match status" value="1"/>
</dbReference>
<dbReference type="Proteomes" id="UP000754644">
    <property type="component" value="Unassembled WGS sequence"/>
</dbReference>
<dbReference type="GO" id="GO:0000162">
    <property type="term" value="P:L-tryptophan biosynthetic process"/>
    <property type="evidence" value="ECO:0007669"/>
    <property type="project" value="TreeGrafter"/>
</dbReference>
<comment type="caution">
    <text evidence="3">The sequence shown here is derived from an EMBL/GenBank/DDBJ whole genome shotgun (WGS) entry which is preliminary data.</text>
</comment>
<dbReference type="PRINTS" id="PR00095">
    <property type="entry name" value="ANTSNTHASEI"/>
</dbReference>
<dbReference type="InterPro" id="IPR015890">
    <property type="entry name" value="Chorismate_C"/>
</dbReference>
<evidence type="ECO:0000313" key="3">
    <source>
        <dbReference type="EMBL" id="NQV64662.1"/>
    </source>
</evidence>
<evidence type="ECO:0000313" key="4">
    <source>
        <dbReference type="Proteomes" id="UP000754644"/>
    </source>
</evidence>
<sequence length="264" mass="29239">YYQAFEKIKNYIDAGDCYQVNFAQRFSATYRGNPLGLYQALRQTQRAPFSACIRTPGADILSFSPERLVRVADRQILTQPIKGTRPRHPDPSEDQRLAEELQSSEKDRAENLMIVDLLRNDLGKTAVPGSIAVDSLFELVTFANVHHLVSSVSGELRPDVSAMDLLRACFPGGSVTGAPKHRAMQIIAELEPVKRQAYCGAIGYYSYHGNLDTNLPIRTIICTNNKLHYWGGGGIVADSEAAQEYEETLTKVNFISNALASLTK</sequence>
<dbReference type="NCBIfam" id="TIGR00553">
    <property type="entry name" value="pabB"/>
    <property type="match status" value="1"/>
</dbReference>
<proteinExistence type="predicted"/>
<evidence type="ECO:0000256" key="1">
    <source>
        <dbReference type="SAM" id="MobiDB-lite"/>
    </source>
</evidence>
<dbReference type="InterPro" id="IPR019999">
    <property type="entry name" value="Anth_synth_I-like"/>
</dbReference>
<dbReference type="AlphaFoldDB" id="A0A972VX22"/>
<dbReference type="Gene3D" id="3.60.120.10">
    <property type="entry name" value="Anthranilate synthase"/>
    <property type="match status" value="1"/>
</dbReference>
<keyword evidence="3" id="KW-0032">Aminotransferase</keyword>
<accession>A0A972VX22</accession>
<organism evidence="3 4">
    <name type="scientific">SAR86 cluster bacterium</name>
    <dbReference type="NCBI Taxonomy" id="2030880"/>
    <lineage>
        <taxon>Bacteria</taxon>
        <taxon>Pseudomonadati</taxon>
        <taxon>Pseudomonadota</taxon>
        <taxon>Gammaproteobacteria</taxon>
        <taxon>SAR86 cluster</taxon>
    </lineage>
</organism>
<dbReference type="EMBL" id="JABMOJ010000172">
    <property type="protein sequence ID" value="NQV64662.1"/>
    <property type="molecule type" value="Genomic_DNA"/>
</dbReference>
<gene>
    <name evidence="3" type="primary">pabB</name>
    <name evidence="3" type="ORF">HQ497_04780</name>
</gene>
<reference evidence="3" key="1">
    <citation type="submission" date="2020-05" db="EMBL/GenBank/DDBJ databases">
        <title>Sulfur intermediates as new biogeochemical hubs in an aquatic model microbial ecosystem.</title>
        <authorList>
            <person name="Vigneron A."/>
        </authorList>
    </citation>
    <scope>NUCLEOTIDE SEQUENCE</scope>
    <source>
        <strain evidence="3">Bin.250</strain>
    </source>
</reference>
<keyword evidence="3" id="KW-0808">Transferase</keyword>
<feature type="non-terminal residue" evidence="3">
    <location>
        <position position="1"/>
    </location>
</feature>
<name>A0A972VX22_9GAMM</name>
<feature type="compositionally biased region" description="Basic and acidic residues" evidence="1">
    <location>
        <begin position="87"/>
        <end position="103"/>
    </location>
</feature>
<dbReference type="GO" id="GO:0046820">
    <property type="term" value="F:4-amino-4-deoxychorismate synthase activity"/>
    <property type="evidence" value="ECO:0007669"/>
    <property type="project" value="UniProtKB-EC"/>
</dbReference>
<protein>
    <submittedName>
        <fullName evidence="3">Aminodeoxychorismate synthase component I</fullName>
        <ecNumber evidence="3">2.6.1.85</ecNumber>
    </submittedName>
</protein>
<dbReference type="Pfam" id="PF00425">
    <property type="entry name" value="Chorismate_bind"/>
    <property type="match status" value="1"/>
</dbReference>
<feature type="domain" description="Chorismate-utilising enzyme C-terminal" evidence="2">
    <location>
        <begin position="1"/>
        <end position="251"/>
    </location>
</feature>
<dbReference type="InterPro" id="IPR005802">
    <property type="entry name" value="ADC_synth_comp_1"/>
</dbReference>
<dbReference type="PANTHER" id="PTHR11236:SF50">
    <property type="entry name" value="AMINODEOXYCHORISMATE SYNTHASE COMPONENT 1"/>
    <property type="match status" value="1"/>
</dbReference>
<feature type="region of interest" description="Disordered" evidence="1">
    <location>
        <begin position="79"/>
        <end position="103"/>
    </location>
</feature>
<evidence type="ECO:0000259" key="2">
    <source>
        <dbReference type="Pfam" id="PF00425"/>
    </source>
</evidence>
<dbReference type="GO" id="GO:0009396">
    <property type="term" value="P:folic acid-containing compound biosynthetic process"/>
    <property type="evidence" value="ECO:0007669"/>
    <property type="project" value="InterPro"/>
</dbReference>
<dbReference type="EC" id="2.6.1.85" evidence="3"/>
<dbReference type="InterPro" id="IPR005801">
    <property type="entry name" value="ADC_synthase"/>
</dbReference>
<dbReference type="PANTHER" id="PTHR11236">
    <property type="entry name" value="AMINOBENZOATE/ANTHRANILATE SYNTHASE"/>
    <property type="match status" value="1"/>
</dbReference>